<accession>A0A0C3CBQ4</accession>
<sequence length="257" mass="28734">MSKVGSGQRAALFEAFQSTVSLIPEDLRGSLVLVGGTALLSIGGDRKTEDVDFAVTAPALYAFQEAAVKDSRFKKAPGGDWEYESANGIMIPLEFIIQGGPFMPTIQEVKAFGSNGGVRAELGELALMKAKSVAGRGEDKDEEDFRFLIEKMQEEGKDFKHMVLAPADGEEFADAQTLLNAARKSGQRYNTLRPVRMQHLTRVFRRRRRRSSRGEIDMFFRLDEGEKQAFPVTFNYERWLGVAINEINGRWKKTDSL</sequence>
<keyword evidence="2" id="KW-1185">Reference proteome</keyword>
<protein>
    <recommendedName>
        <fullName evidence="3">Nucleotidyl transferase AbiEii/AbiGii toxin family protein</fullName>
    </recommendedName>
</protein>
<proteinExistence type="predicted"/>
<evidence type="ECO:0000313" key="2">
    <source>
        <dbReference type="Proteomes" id="UP000053424"/>
    </source>
</evidence>
<organism evidence="1 2">
    <name type="scientific">Hebeloma cylindrosporum</name>
    <dbReference type="NCBI Taxonomy" id="76867"/>
    <lineage>
        <taxon>Eukaryota</taxon>
        <taxon>Fungi</taxon>
        <taxon>Dikarya</taxon>
        <taxon>Basidiomycota</taxon>
        <taxon>Agaricomycotina</taxon>
        <taxon>Agaricomycetes</taxon>
        <taxon>Agaricomycetidae</taxon>
        <taxon>Agaricales</taxon>
        <taxon>Agaricineae</taxon>
        <taxon>Hymenogastraceae</taxon>
        <taxon>Hebeloma</taxon>
    </lineage>
</organism>
<gene>
    <name evidence="1" type="ORF">M413DRAFT_10605</name>
</gene>
<dbReference type="EMBL" id="KN831779">
    <property type="protein sequence ID" value="KIM41654.1"/>
    <property type="molecule type" value="Genomic_DNA"/>
</dbReference>
<evidence type="ECO:0000313" key="1">
    <source>
        <dbReference type="EMBL" id="KIM41654.1"/>
    </source>
</evidence>
<reference evidence="1 2" key="1">
    <citation type="submission" date="2014-04" db="EMBL/GenBank/DDBJ databases">
        <authorList>
            <consortium name="DOE Joint Genome Institute"/>
            <person name="Kuo A."/>
            <person name="Gay G."/>
            <person name="Dore J."/>
            <person name="Kohler A."/>
            <person name="Nagy L.G."/>
            <person name="Floudas D."/>
            <person name="Copeland A."/>
            <person name="Barry K.W."/>
            <person name="Cichocki N."/>
            <person name="Veneault-Fourrey C."/>
            <person name="LaButti K."/>
            <person name="Lindquist E.A."/>
            <person name="Lipzen A."/>
            <person name="Lundell T."/>
            <person name="Morin E."/>
            <person name="Murat C."/>
            <person name="Sun H."/>
            <person name="Tunlid A."/>
            <person name="Henrissat B."/>
            <person name="Grigoriev I.V."/>
            <person name="Hibbett D.S."/>
            <person name="Martin F."/>
            <person name="Nordberg H.P."/>
            <person name="Cantor M.N."/>
            <person name="Hua S.X."/>
        </authorList>
    </citation>
    <scope>NUCLEOTIDE SEQUENCE [LARGE SCALE GENOMIC DNA]</scope>
    <source>
        <strain evidence="2">h7</strain>
    </source>
</reference>
<reference evidence="2" key="2">
    <citation type="submission" date="2015-01" db="EMBL/GenBank/DDBJ databases">
        <title>Evolutionary Origins and Diversification of the Mycorrhizal Mutualists.</title>
        <authorList>
            <consortium name="DOE Joint Genome Institute"/>
            <consortium name="Mycorrhizal Genomics Consortium"/>
            <person name="Kohler A."/>
            <person name="Kuo A."/>
            <person name="Nagy L.G."/>
            <person name="Floudas D."/>
            <person name="Copeland A."/>
            <person name="Barry K.W."/>
            <person name="Cichocki N."/>
            <person name="Veneault-Fourrey C."/>
            <person name="LaButti K."/>
            <person name="Lindquist E.A."/>
            <person name="Lipzen A."/>
            <person name="Lundell T."/>
            <person name="Morin E."/>
            <person name="Murat C."/>
            <person name="Riley R."/>
            <person name="Ohm R."/>
            <person name="Sun H."/>
            <person name="Tunlid A."/>
            <person name="Henrissat B."/>
            <person name="Grigoriev I.V."/>
            <person name="Hibbett D.S."/>
            <person name="Martin F."/>
        </authorList>
    </citation>
    <scope>NUCLEOTIDE SEQUENCE [LARGE SCALE GENOMIC DNA]</scope>
    <source>
        <strain evidence="2">h7</strain>
    </source>
</reference>
<dbReference type="STRING" id="686832.A0A0C3CBQ4"/>
<dbReference type="OrthoDB" id="5418922at2759"/>
<dbReference type="HOGENOM" id="CLU_1082038_0_0_1"/>
<dbReference type="AlphaFoldDB" id="A0A0C3CBQ4"/>
<evidence type="ECO:0008006" key="3">
    <source>
        <dbReference type="Google" id="ProtNLM"/>
    </source>
</evidence>
<name>A0A0C3CBQ4_HEBCY</name>
<dbReference type="Proteomes" id="UP000053424">
    <property type="component" value="Unassembled WGS sequence"/>
</dbReference>